<name>A0AA88MUG5_CHASR</name>
<organism evidence="4 5">
    <name type="scientific">Channa striata</name>
    <name type="common">Snakehead murrel</name>
    <name type="synonym">Ophicephalus striatus</name>
    <dbReference type="NCBI Taxonomy" id="64152"/>
    <lineage>
        <taxon>Eukaryota</taxon>
        <taxon>Metazoa</taxon>
        <taxon>Chordata</taxon>
        <taxon>Craniata</taxon>
        <taxon>Vertebrata</taxon>
        <taxon>Euteleostomi</taxon>
        <taxon>Actinopterygii</taxon>
        <taxon>Neopterygii</taxon>
        <taxon>Teleostei</taxon>
        <taxon>Neoteleostei</taxon>
        <taxon>Acanthomorphata</taxon>
        <taxon>Anabantaria</taxon>
        <taxon>Anabantiformes</taxon>
        <taxon>Channoidei</taxon>
        <taxon>Channidae</taxon>
        <taxon>Channa</taxon>
    </lineage>
</organism>
<feature type="region of interest" description="Disordered" evidence="3">
    <location>
        <begin position="88"/>
        <end position="267"/>
    </location>
</feature>
<feature type="compositionally biased region" description="Low complexity" evidence="3">
    <location>
        <begin position="115"/>
        <end position="144"/>
    </location>
</feature>
<evidence type="ECO:0000313" key="5">
    <source>
        <dbReference type="Proteomes" id="UP001187415"/>
    </source>
</evidence>
<evidence type="ECO:0000256" key="2">
    <source>
        <dbReference type="SAM" id="Coils"/>
    </source>
</evidence>
<dbReference type="PANTHER" id="PTHR28638:SF3">
    <property type="entry name" value="PRE-B-CELL LEUKEMIA TRANSCRIPTION FACTOR-INTERACTING PROTEIN 1 ISOFORM X1"/>
    <property type="match status" value="1"/>
</dbReference>
<keyword evidence="5" id="KW-1185">Reference proteome</keyword>
<sequence>MHPQRPLPQAMPSFSLGQQIRDMAMGLGRGKNFLGGNFAYGFIHKVTEHGGGHSLQGAMSGSSSANNSWTILTPEETVAETLRPLAEGTEHHEERLTSAASSGSAEASPVEGHLVSEGQSGETSTEQQTTTVTDPSVPTSSEVSGSVFPDTNDFSQSKALPDGPAESSPDPDSFSDSYTHITPSPDDPPASVLMTETLEGGEFRQEEEEGAQHLLNEEELQKEREGSDLSSETCDLGKQAETLVDSELHEKTKKTGEEGEPEVRRRSLLAALERIGRTEEEEEAEEDFQLPRRDDDSGFSVNKCILGAVILLGLGTIFFSGFFMDLDDESEHGTRELKNSDVPGKQEWLNSDVPSSPVDVDSTEMLNKLADGNQQILALQAQLQAQKEELIVAKGQAEQEANEQLRWETLEKENSRLKMEMASLPVLQKENERMKRELESLPNLQKELETLRSTVTELKLSSASEAEQESVSPVHCPPVVRQRMLLGQQKKRKRKQGIHGRRIRKTGRRINMTLARRRIGKEEKTNLNGKKEKKCTAKM</sequence>
<dbReference type="EMBL" id="JAUPFM010000008">
    <property type="protein sequence ID" value="KAK2844599.1"/>
    <property type="molecule type" value="Genomic_DNA"/>
</dbReference>
<reference evidence="4" key="1">
    <citation type="submission" date="2023-07" db="EMBL/GenBank/DDBJ databases">
        <title>Chromosome-level Genome Assembly of Striped Snakehead (Channa striata).</title>
        <authorList>
            <person name="Liu H."/>
        </authorList>
    </citation>
    <scope>NUCLEOTIDE SEQUENCE</scope>
    <source>
        <strain evidence="4">Gz</strain>
        <tissue evidence="4">Muscle</tissue>
    </source>
</reference>
<dbReference type="AlphaFoldDB" id="A0AA88MUG5"/>
<feature type="region of interest" description="Disordered" evidence="3">
    <location>
        <begin position="520"/>
        <end position="539"/>
    </location>
</feature>
<feature type="coiled-coil region" evidence="2">
    <location>
        <begin position="369"/>
        <end position="403"/>
    </location>
</feature>
<keyword evidence="1 2" id="KW-0175">Coiled coil</keyword>
<feature type="compositionally biased region" description="Basic and acidic residues" evidence="3">
    <location>
        <begin position="246"/>
        <end position="265"/>
    </location>
</feature>
<feature type="region of interest" description="Disordered" evidence="3">
    <location>
        <begin position="334"/>
        <end position="357"/>
    </location>
</feature>
<dbReference type="GO" id="GO:0016020">
    <property type="term" value="C:membrane"/>
    <property type="evidence" value="ECO:0007669"/>
    <property type="project" value="TreeGrafter"/>
</dbReference>
<proteinExistence type="predicted"/>
<feature type="coiled-coil region" evidence="2">
    <location>
        <begin position="427"/>
        <end position="461"/>
    </location>
</feature>
<feature type="region of interest" description="Disordered" evidence="3">
    <location>
        <begin position="274"/>
        <end position="293"/>
    </location>
</feature>
<comment type="caution">
    <text evidence="4">The sequence shown here is derived from an EMBL/GenBank/DDBJ whole genome shotgun (WGS) entry which is preliminary data.</text>
</comment>
<dbReference type="InterPro" id="IPR051990">
    <property type="entry name" value="CCPG1/PBIP1"/>
</dbReference>
<feature type="compositionally biased region" description="Basic and acidic residues" evidence="3">
    <location>
        <begin position="215"/>
        <end position="227"/>
    </location>
</feature>
<evidence type="ECO:0000313" key="4">
    <source>
        <dbReference type="EMBL" id="KAK2844599.1"/>
    </source>
</evidence>
<gene>
    <name evidence="4" type="ORF">Q5P01_011258</name>
</gene>
<feature type="compositionally biased region" description="Acidic residues" evidence="3">
    <location>
        <begin position="279"/>
        <end position="288"/>
    </location>
</feature>
<evidence type="ECO:0000256" key="1">
    <source>
        <dbReference type="ARBA" id="ARBA00023054"/>
    </source>
</evidence>
<feature type="compositionally biased region" description="Low complexity" evidence="3">
    <location>
        <begin position="167"/>
        <end position="177"/>
    </location>
</feature>
<dbReference type="PANTHER" id="PTHR28638">
    <property type="entry name" value="CELL CYCLE PROGRESSION PROTEIN 1"/>
    <property type="match status" value="1"/>
</dbReference>
<accession>A0AA88MUG5</accession>
<protein>
    <submittedName>
        <fullName evidence="4">Uncharacterized protein</fullName>
    </submittedName>
</protein>
<dbReference type="Proteomes" id="UP001187415">
    <property type="component" value="Unassembled WGS sequence"/>
</dbReference>
<feature type="compositionally biased region" description="Low complexity" evidence="3">
    <location>
        <begin position="98"/>
        <end position="108"/>
    </location>
</feature>
<evidence type="ECO:0000256" key="3">
    <source>
        <dbReference type="SAM" id="MobiDB-lite"/>
    </source>
</evidence>